<evidence type="ECO:0000313" key="3">
    <source>
        <dbReference type="Proteomes" id="UP000007845"/>
    </source>
</evidence>
<sequence length="156" mass="16542">MEIRPDQIEGVQPEQSQRRNKATQSDAAFGDLLNQEVARGETAVSPSVAPPLIVNPLFAAGSVAEVQAVSDDGAEIAGQVESILDKWDDYAATLADPEAGLKSAYGTLDEIADDVASLKAGQPDLETTHPGLKSIVDELETLAATEQFKFNRGDYA</sequence>
<name>F0JIW0_9BACT</name>
<dbReference type="eggNOG" id="ENOG503325D">
    <property type="taxonomic scope" value="Bacteria"/>
</dbReference>
<dbReference type="RefSeq" id="WP_014323285.1">
    <property type="nucleotide sequence ID" value="NC_016803.1"/>
</dbReference>
<dbReference type="AlphaFoldDB" id="F0JIW0"/>
<protein>
    <submittedName>
        <fullName evidence="2">Uncharacterized protein</fullName>
    </submittedName>
</protein>
<reference evidence="2 3" key="1">
    <citation type="journal article" date="2011" name="J. Bacteriol.">
        <title>Genome sequence of the mercury-methylating strain Desulfovibrio desulfuricans ND132.</title>
        <authorList>
            <person name="Brown S.D."/>
            <person name="Gilmour C.C."/>
            <person name="Kucken A.M."/>
            <person name="Wall J.D."/>
            <person name="Elias D.A."/>
            <person name="Brandt C.C."/>
            <person name="Podar M."/>
            <person name="Chertkov O."/>
            <person name="Held B."/>
            <person name="Bruce D.C."/>
            <person name="Detter J.C."/>
            <person name="Tapia R."/>
            <person name="Han C.S."/>
            <person name="Goodwin L.A."/>
            <person name="Cheng J.F."/>
            <person name="Pitluck S."/>
            <person name="Woyke T."/>
            <person name="Mikhailova N."/>
            <person name="Ivanova N.N."/>
            <person name="Han J."/>
            <person name="Lucas S."/>
            <person name="Lapidus A.L."/>
            <person name="Land M.L."/>
            <person name="Hauser L.J."/>
            <person name="Palumbo A.V."/>
        </authorList>
    </citation>
    <scope>NUCLEOTIDE SEQUENCE [LARGE SCALE GENOMIC DNA]</scope>
    <source>
        <strain evidence="2 3">ND132</strain>
    </source>
</reference>
<dbReference type="HOGENOM" id="CLU_137836_0_0_7"/>
<dbReference type="OrthoDB" id="5518730at2"/>
<feature type="region of interest" description="Disordered" evidence="1">
    <location>
        <begin position="1"/>
        <end position="29"/>
    </location>
</feature>
<evidence type="ECO:0000313" key="2">
    <source>
        <dbReference type="EMBL" id="EGB15859.1"/>
    </source>
</evidence>
<accession>F0JIW0</accession>
<dbReference type="Proteomes" id="UP000007845">
    <property type="component" value="Chromosome"/>
</dbReference>
<evidence type="ECO:0000256" key="1">
    <source>
        <dbReference type="SAM" id="MobiDB-lite"/>
    </source>
</evidence>
<dbReference type="EMBL" id="CP003220">
    <property type="protein sequence ID" value="EGB15859.1"/>
    <property type="molecule type" value="Genomic_DNA"/>
</dbReference>
<keyword evidence="3" id="KW-1185">Reference proteome</keyword>
<organism evidence="2 3">
    <name type="scientific">Pseudodesulfovibrio mercurii</name>
    <dbReference type="NCBI Taxonomy" id="641491"/>
    <lineage>
        <taxon>Bacteria</taxon>
        <taxon>Pseudomonadati</taxon>
        <taxon>Thermodesulfobacteriota</taxon>
        <taxon>Desulfovibrionia</taxon>
        <taxon>Desulfovibrionales</taxon>
        <taxon>Desulfovibrionaceae</taxon>
    </lineage>
</organism>
<proteinExistence type="predicted"/>
<gene>
    <name evidence="2" type="ORF">DND132_2656</name>
</gene>
<dbReference type="KEGG" id="ddn:DND132_2656"/>